<name>A0A382ZSE8_9ZZZZ</name>
<accession>A0A382ZSE8</accession>
<protein>
    <submittedName>
        <fullName evidence="1">Uncharacterized protein</fullName>
    </submittedName>
</protein>
<feature type="non-terminal residue" evidence="1">
    <location>
        <position position="49"/>
    </location>
</feature>
<evidence type="ECO:0000313" key="1">
    <source>
        <dbReference type="EMBL" id="SVD98404.1"/>
    </source>
</evidence>
<reference evidence="1" key="1">
    <citation type="submission" date="2018-05" db="EMBL/GenBank/DDBJ databases">
        <authorList>
            <person name="Lanie J.A."/>
            <person name="Ng W.-L."/>
            <person name="Kazmierczak K.M."/>
            <person name="Andrzejewski T.M."/>
            <person name="Davidsen T.M."/>
            <person name="Wayne K.J."/>
            <person name="Tettelin H."/>
            <person name="Glass J.I."/>
            <person name="Rusch D."/>
            <person name="Podicherti R."/>
            <person name="Tsui H.-C.T."/>
            <person name="Winkler M.E."/>
        </authorList>
    </citation>
    <scope>NUCLEOTIDE SEQUENCE</scope>
</reference>
<dbReference type="AlphaFoldDB" id="A0A382ZSE8"/>
<feature type="non-terminal residue" evidence="1">
    <location>
        <position position="1"/>
    </location>
</feature>
<organism evidence="1">
    <name type="scientific">marine metagenome</name>
    <dbReference type="NCBI Taxonomy" id="408172"/>
    <lineage>
        <taxon>unclassified sequences</taxon>
        <taxon>metagenomes</taxon>
        <taxon>ecological metagenomes</taxon>
    </lineage>
</organism>
<dbReference type="EMBL" id="UINC01186263">
    <property type="protein sequence ID" value="SVD98404.1"/>
    <property type="molecule type" value="Genomic_DNA"/>
</dbReference>
<sequence length="49" mass="4944">VEELVGVRFLVVAVGVEEGVGRGHVKASEEAAFCGVFGAEAGGVSRGVR</sequence>
<proteinExistence type="predicted"/>
<gene>
    <name evidence="1" type="ORF">METZ01_LOCUS451258</name>
</gene>